<dbReference type="GO" id="GO:0020037">
    <property type="term" value="F:heme binding"/>
    <property type="evidence" value="ECO:0007669"/>
    <property type="project" value="InterPro"/>
</dbReference>
<dbReference type="GO" id="GO:0009055">
    <property type="term" value="F:electron transfer activity"/>
    <property type="evidence" value="ECO:0007669"/>
    <property type="project" value="InterPro"/>
</dbReference>
<dbReference type="PANTHER" id="PTHR33873:SF15">
    <property type="entry name" value="TRANSCRIPTION FACTOR VOZ2"/>
    <property type="match status" value="1"/>
</dbReference>
<keyword evidence="1 3" id="KW-0479">Metal-binding</keyword>
<evidence type="ECO:0000256" key="3">
    <source>
        <dbReference type="PROSITE-ProRule" id="PRU00433"/>
    </source>
</evidence>
<feature type="region of interest" description="Disordered" evidence="4">
    <location>
        <begin position="99"/>
        <end position="122"/>
    </location>
</feature>
<evidence type="ECO:0000313" key="6">
    <source>
        <dbReference type="EMBL" id="PON81567.1"/>
    </source>
</evidence>
<dbReference type="GO" id="GO:0046872">
    <property type="term" value="F:metal ion binding"/>
    <property type="evidence" value="ECO:0007669"/>
    <property type="project" value="UniProtKB-KW"/>
</dbReference>
<feature type="region of interest" description="Disordered" evidence="4">
    <location>
        <begin position="1"/>
        <end position="22"/>
    </location>
</feature>
<reference evidence="7" key="1">
    <citation type="submission" date="2016-06" db="EMBL/GenBank/DDBJ databases">
        <title>Parallel loss of symbiosis genes in relatives of nitrogen-fixing non-legume Parasponia.</title>
        <authorList>
            <person name="Van Velzen R."/>
            <person name="Holmer R."/>
            <person name="Bu F."/>
            <person name="Rutten L."/>
            <person name="Van Zeijl A."/>
            <person name="Liu W."/>
            <person name="Santuari L."/>
            <person name="Cao Q."/>
            <person name="Sharma T."/>
            <person name="Shen D."/>
            <person name="Roswanjaya Y."/>
            <person name="Wardhani T."/>
            <person name="Kalhor M.S."/>
            <person name="Jansen J."/>
            <person name="Van den Hoogen J."/>
            <person name="Gungor B."/>
            <person name="Hartog M."/>
            <person name="Hontelez J."/>
            <person name="Verver J."/>
            <person name="Yang W.-C."/>
            <person name="Schijlen E."/>
            <person name="Repin R."/>
            <person name="Schilthuizen M."/>
            <person name="Schranz E."/>
            <person name="Heidstra R."/>
            <person name="Miyata K."/>
            <person name="Fedorova E."/>
            <person name="Kohlen W."/>
            <person name="Bisseling T."/>
            <person name="Smit S."/>
            <person name="Geurts R."/>
        </authorList>
    </citation>
    <scope>NUCLEOTIDE SEQUENCE [LARGE SCALE GENOMIC DNA]</scope>
    <source>
        <strain evidence="7">cv. RG33-2</strain>
    </source>
</reference>
<proteinExistence type="predicted"/>
<dbReference type="GO" id="GO:0005634">
    <property type="term" value="C:nucleus"/>
    <property type="evidence" value="ECO:0007669"/>
    <property type="project" value="TreeGrafter"/>
</dbReference>
<keyword evidence="3" id="KW-0349">Heme</keyword>
<feature type="domain" description="Cytochrome c" evidence="5">
    <location>
        <begin position="209"/>
        <end position="427"/>
    </location>
</feature>
<evidence type="ECO:0000256" key="2">
    <source>
        <dbReference type="ARBA" id="ARBA00023004"/>
    </source>
</evidence>
<dbReference type="AlphaFoldDB" id="A0A2P5E7P1"/>
<keyword evidence="7" id="KW-1185">Reference proteome</keyword>
<gene>
    <name evidence="6" type="ORF">TorRG33x02_226050</name>
</gene>
<dbReference type="GO" id="GO:0043565">
    <property type="term" value="F:sequence-specific DNA binding"/>
    <property type="evidence" value="ECO:0007669"/>
    <property type="project" value="TreeGrafter"/>
</dbReference>
<dbReference type="OrthoDB" id="1848362at2759"/>
<feature type="compositionally biased region" description="Basic and acidic residues" evidence="4">
    <location>
        <begin position="113"/>
        <end position="122"/>
    </location>
</feature>
<evidence type="ECO:0000313" key="7">
    <source>
        <dbReference type="Proteomes" id="UP000237000"/>
    </source>
</evidence>
<dbReference type="InParanoid" id="A0A2P5E7P1"/>
<dbReference type="PROSITE" id="PS51007">
    <property type="entry name" value="CYTC"/>
    <property type="match status" value="1"/>
</dbReference>
<dbReference type="InterPro" id="IPR039277">
    <property type="entry name" value="VOZ1/VOZ2"/>
</dbReference>
<dbReference type="GO" id="GO:0048578">
    <property type="term" value="P:positive regulation of long-day photoperiodism, flowering"/>
    <property type="evidence" value="ECO:0007669"/>
    <property type="project" value="InterPro"/>
</dbReference>
<organism evidence="6 7">
    <name type="scientific">Trema orientale</name>
    <name type="common">Charcoal tree</name>
    <name type="synonym">Celtis orientalis</name>
    <dbReference type="NCBI Taxonomy" id="63057"/>
    <lineage>
        <taxon>Eukaryota</taxon>
        <taxon>Viridiplantae</taxon>
        <taxon>Streptophyta</taxon>
        <taxon>Embryophyta</taxon>
        <taxon>Tracheophyta</taxon>
        <taxon>Spermatophyta</taxon>
        <taxon>Magnoliopsida</taxon>
        <taxon>eudicotyledons</taxon>
        <taxon>Gunneridae</taxon>
        <taxon>Pentapetalae</taxon>
        <taxon>rosids</taxon>
        <taxon>fabids</taxon>
        <taxon>Rosales</taxon>
        <taxon>Cannabaceae</taxon>
        <taxon>Trema</taxon>
    </lineage>
</organism>
<dbReference type="PANTHER" id="PTHR33873">
    <property type="entry name" value="TRANSCRIPTION FACTOR VOZ1"/>
    <property type="match status" value="1"/>
</dbReference>
<comment type="caution">
    <text evidence="6">The sequence shown here is derived from an EMBL/GenBank/DDBJ whole genome shotgun (WGS) entry which is preliminary data.</text>
</comment>
<dbReference type="InterPro" id="IPR009056">
    <property type="entry name" value="Cyt_c-like_dom"/>
</dbReference>
<sequence>MLKDCKSKCESASHQNLKEKTKNRVDDLQRMFSNLETARKESRPGDVAVLEEQVHQVLREWKVELSEPTPASSLLGGSLGSFSEELARLLQQYDVEDDATSPLKELPPPKPEPGPDHDHDLENFDAGNFTAFDLDFFDFKDPQGQSFQGFPELKGSALDFHDTVANDSNLASGLEHHRSDLYLDFSEEHIIGADSVSHCGQDALPNILPDISPPPSAFLGPKCALWDCSRPAQGSKWCQNYCSSCHAVLALNEGLPGTAPVLRPAGIGMKDGPMFSALNLKIQGKEVGIPECEGAASTKCPWNAPELFDLSLLEGEKLREWLFFDKPRKAFESGSRKQRGLPDYNGRGWHESRKQIMTEFGGLKRSYYMDPQPSSSHEWHLYEYEVNNHTSALYRLELKLAGGKKISKGKVSSDSLADLQKKMGRLSAEATGDDVKSFRGRSDANQNDFIFQPLKL</sequence>
<protein>
    <submittedName>
        <fullName evidence="6">Cytochrome c-like domain containing protein</fullName>
    </submittedName>
</protein>
<dbReference type="EMBL" id="JXTC01000213">
    <property type="protein sequence ID" value="PON81567.1"/>
    <property type="molecule type" value="Genomic_DNA"/>
</dbReference>
<dbReference type="STRING" id="63057.A0A2P5E7P1"/>
<dbReference type="Proteomes" id="UP000237000">
    <property type="component" value="Unassembled WGS sequence"/>
</dbReference>
<keyword evidence="2 3" id="KW-0408">Iron</keyword>
<name>A0A2P5E7P1_TREOI</name>
<evidence type="ECO:0000256" key="4">
    <source>
        <dbReference type="SAM" id="MobiDB-lite"/>
    </source>
</evidence>
<dbReference type="GO" id="GO:0045893">
    <property type="term" value="P:positive regulation of DNA-templated transcription"/>
    <property type="evidence" value="ECO:0007669"/>
    <property type="project" value="TreeGrafter"/>
</dbReference>
<accession>A0A2P5E7P1</accession>
<evidence type="ECO:0000256" key="1">
    <source>
        <dbReference type="ARBA" id="ARBA00022723"/>
    </source>
</evidence>
<evidence type="ECO:0000259" key="5">
    <source>
        <dbReference type="PROSITE" id="PS51007"/>
    </source>
</evidence>